<feature type="compositionally biased region" description="Basic and acidic residues" evidence="7">
    <location>
        <begin position="168"/>
        <end position="178"/>
    </location>
</feature>
<reference evidence="8 9" key="1">
    <citation type="submission" date="2019-04" db="EMBL/GenBank/DDBJ databases">
        <title>Chromosome genome assembly for Takifugu flavidus.</title>
        <authorList>
            <person name="Xiao S."/>
        </authorList>
    </citation>
    <scope>NUCLEOTIDE SEQUENCE [LARGE SCALE GENOMIC DNA]</scope>
    <source>
        <strain evidence="8">HTHZ2018</strain>
        <tissue evidence="8">Muscle</tissue>
    </source>
</reference>
<dbReference type="GO" id="GO:0000785">
    <property type="term" value="C:chromatin"/>
    <property type="evidence" value="ECO:0007669"/>
    <property type="project" value="TreeGrafter"/>
</dbReference>
<keyword evidence="5" id="KW-0804">Transcription</keyword>
<feature type="region of interest" description="Disordered" evidence="7">
    <location>
        <begin position="51"/>
        <end position="74"/>
    </location>
</feature>
<dbReference type="EMBL" id="RHFK02000006">
    <property type="protein sequence ID" value="TWW75101.1"/>
    <property type="molecule type" value="Genomic_DNA"/>
</dbReference>
<gene>
    <name evidence="8" type="ORF">D4764_14G0011040</name>
</gene>
<dbReference type="GO" id="GO:0000978">
    <property type="term" value="F:RNA polymerase II cis-regulatory region sequence-specific DNA binding"/>
    <property type="evidence" value="ECO:0007669"/>
    <property type="project" value="TreeGrafter"/>
</dbReference>
<keyword evidence="2" id="KW-0805">Transcription regulation</keyword>
<keyword evidence="9" id="KW-1185">Reference proteome</keyword>
<keyword evidence="6" id="KW-0539">Nucleus</keyword>
<dbReference type="GO" id="GO:0060070">
    <property type="term" value="P:canonical Wnt signaling pathway"/>
    <property type="evidence" value="ECO:0007669"/>
    <property type="project" value="TreeGrafter"/>
</dbReference>
<organism evidence="8 9">
    <name type="scientific">Takifugu flavidus</name>
    <name type="common">sansaifugu</name>
    <dbReference type="NCBI Taxonomy" id="433684"/>
    <lineage>
        <taxon>Eukaryota</taxon>
        <taxon>Metazoa</taxon>
        <taxon>Chordata</taxon>
        <taxon>Craniata</taxon>
        <taxon>Vertebrata</taxon>
        <taxon>Euteleostomi</taxon>
        <taxon>Actinopterygii</taxon>
        <taxon>Neopterygii</taxon>
        <taxon>Teleostei</taxon>
        <taxon>Neoteleostei</taxon>
        <taxon>Acanthomorphata</taxon>
        <taxon>Eupercaria</taxon>
        <taxon>Tetraodontiformes</taxon>
        <taxon>Tetradontoidea</taxon>
        <taxon>Tetraodontidae</taxon>
        <taxon>Takifugu</taxon>
    </lineage>
</organism>
<dbReference type="GO" id="GO:1990907">
    <property type="term" value="C:beta-catenin-TCF complex"/>
    <property type="evidence" value="ECO:0007669"/>
    <property type="project" value="TreeGrafter"/>
</dbReference>
<dbReference type="InterPro" id="IPR024940">
    <property type="entry name" value="TCF/LEF"/>
</dbReference>
<evidence type="ECO:0000256" key="2">
    <source>
        <dbReference type="ARBA" id="ARBA00023015"/>
    </source>
</evidence>
<evidence type="ECO:0000256" key="3">
    <source>
        <dbReference type="ARBA" id="ARBA00023125"/>
    </source>
</evidence>
<dbReference type="Proteomes" id="UP000324091">
    <property type="component" value="Chromosome 14"/>
</dbReference>
<evidence type="ECO:0000313" key="8">
    <source>
        <dbReference type="EMBL" id="TWW75101.1"/>
    </source>
</evidence>
<evidence type="ECO:0000256" key="6">
    <source>
        <dbReference type="ARBA" id="ARBA00023242"/>
    </source>
</evidence>
<name>A0A5C6P8C3_9TELE</name>
<comment type="subcellular location">
    <subcellularLocation>
        <location evidence="1">Nucleus</location>
    </subcellularLocation>
</comment>
<dbReference type="GO" id="GO:0000981">
    <property type="term" value="F:DNA-binding transcription factor activity, RNA polymerase II-specific"/>
    <property type="evidence" value="ECO:0007669"/>
    <property type="project" value="TreeGrafter"/>
</dbReference>
<dbReference type="SMART" id="SM01366">
    <property type="entry name" value="c-clamp"/>
    <property type="match status" value="1"/>
</dbReference>
<feature type="region of interest" description="Disordered" evidence="7">
    <location>
        <begin position="104"/>
        <end position="192"/>
    </location>
</feature>
<feature type="compositionally biased region" description="Low complexity" evidence="7">
    <location>
        <begin position="104"/>
        <end position="115"/>
    </location>
</feature>
<evidence type="ECO:0000256" key="1">
    <source>
        <dbReference type="ARBA" id="ARBA00004123"/>
    </source>
</evidence>
<sequence length="192" mass="20912">MIRFRLRVENTTGGYFLSGGPDGTVKTNLGQKRGIEKQVIVFFFLPQGKRKKRKREKLQDSGADPGSPKKCRARFGLNQQTDWCGPCRRKKKCIRYLQGGGCPSPASSDLSAIDSPPSPSLPPHLYQRHLLPASPGSSPPPASPPSNLLPPHTRSRPQQPPAAKPPHARTELSGKQTHEAAGASLKVRTDPQ</sequence>
<keyword evidence="4" id="KW-0010">Activator</keyword>
<keyword evidence="3" id="KW-0238">DNA-binding</keyword>
<feature type="compositionally biased region" description="Pro residues" evidence="7">
    <location>
        <begin position="137"/>
        <end position="148"/>
    </location>
</feature>
<evidence type="ECO:0000256" key="5">
    <source>
        <dbReference type="ARBA" id="ARBA00023163"/>
    </source>
</evidence>
<comment type="caution">
    <text evidence="8">The sequence shown here is derived from an EMBL/GenBank/DDBJ whole genome shotgun (WGS) entry which is preliminary data.</text>
</comment>
<dbReference type="PANTHER" id="PTHR10373:SF33">
    <property type="entry name" value="TRANSCRIPTION FACTOR 7"/>
    <property type="match status" value="1"/>
</dbReference>
<evidence type="ECO:0000256" key="4">
    <source>
        <dbReference type="ARBA" id="ARBA00023159"/>
    </source>
</evidence>
<dbReference type="AlphaFoldDB" id="A0A5C6P8C3"/>
<dbReference type="PANTHER" id="PTHR10373">
    <property type="entry name" value="TRANSCRIPTION FACTOR 7 FAMILY MEMBER"/>
    <property type="match status" value="1"/>
</dbReference>
<proteinExistence type="predicted"/>
<evidence type="ECO:0000313" key="9">
    <source>
        <dbReference type="Proteomes" id="UP000324091"/>
    </source>
</evidence>
<protein>
    <submittedName>
        <fullName evidence="8">Transcription factor 7-like 2 HMG box transcription factor 4 T-cell-specific transcription factor 4</fullName>
    </submittedName>
</protein>
<evidence type="ECO:0000256" key="7">
    <source>
        <dbReference type="SAM" id="MobiDB-lite"/>
    </source>
</evidence>
<accession>A0A5C6P8C3</accession>